<comment type="function">
    <text evidence="7">Involved in the gluconeogenesis. Catalyzes stereospecifically the conversion of dihydroxyacetone phosphate (DHAP) to D-glyceraldehyde-3-phosphate (G3P).</text>
</comment>
<dbReference type="NCBIfam" id="TIGR00419">
    <property type="entry name" value="tim"/>
    <property type="match status" value="1"/>
</dbReference>
<proteinExistence type="inferred from homology"/>
<accession>A0ABT8B532</accession>
<comment type="subunit">
    <text evidence="7 8">Homodimer.</text>
</comment>
<dbReference type="SUPFAM" id="SSF51351">
    <property type="entry name" value="Triosephosphate isomerase (TIM)"/>
    <property type="match status" value="1"/>
</dbReference>
<dbReference type="PANTHER" id="PTHR21139:SF42">
    <property type="entry name" value="TRIOSEPHOSPHATE ISOMERASE"/>
    <property type="match status" value="1"/>
</dbReference>
<evidence type="ECO:0000256" key="7">
    <source>
        <dbReference type="HAMAP-Rule" id="MF_00147"/>
    </source>
</evidence>
<comment type="similarity">
    <text evidence="2 7 8">Belongs to the triosephosphate isomerase family.</text>
</comment>
<evidence type="ECO:0000256" key="8">
    <source>
        <dbReference type="RuleBase" id="RU363013"/>
    </source>
</evidence>
<dbReference type="InterPro" id="IPR022896">
    <property type="entry name" value="TrioseP_Isoase_bac/euk"/>
</dbReference>
<keyword evidence="4 7" id="KW-0963">Cytoplasm</keyword>
<feature type="active site" description="Electrophile" evidence="7">
    <location>
        <position position="92"/>
    </location>
</feature>
<organism evidence="9 10">
    <name type="scientific">Chitinimonas viridis</name>
    <dbReference type="NCBI Taxonomy" id="664880"/>
    <lineage>
        <taxon>Bacteria</taxon>
        <taxon>Pseudomonadati</taxon>
        <taxon>Pseudomonadota</taxon>
        <taxon>Betaproteobacteria</taxon>
        <taxon>Neisseriales</taxon>
        <taxon>Chitinibacteraceae</taxon>
        <taxon>Chitinimonas</taxon>
    </lineage>
</organism>
<dbReference type="GO" id="GO:0004807">
    <property type="term" value="F:triose-phosphate isomerase activity"/>
    <property type="evidence" value="ECO:0007669"/>
    <property type="project" value="UniProtKB-EC"/>
</dbReference>
<dbReference type="PROSITE" id="PS51440">
    <property type="entry name" value="TIM_2"/>
    <property type="match status" value="1"/>
</dbReference>
<feature type="binding site" evidence="7">
    <location>
        <position position="171"/>
    </location>
    <ligand>
        <name>substrate</name>
    </ligand>
</feature>
<feature type="binding site" evidence="7">
    <location>
        <position position="203"/>
    </location>
    <ligand>
        <name>substrate</name>
    </ligand>
</feature>
<dbReference type="PANTHER" id="PTHR21139">
    <property type="entry name" value="TRIOSEPHOSPHATE ISOMERASE"/>
    <property type="match status" value="1"/>
</dbReference>
<comment type="pathway">
    <text evidence="7 8">Carbohydrate degradation; glycolysis; D-glyceraldehyde 3-phosphate from glycerone phosphate: step 1/1.</text>
</comment>
<dbReference type="Proteomes" id="UP001180081">
    <property type="component" value="Unassembled WGS sequence"/>
</dbReference>
<name>A0ABT8B532_9NEIS</name>
<evidence type="ECO:0000313" key="9">
    <source>
        <dbReference type="EMBL" id="MDN3576614.1"/>
    </source>
</evidence>
<evidence type="ECO:0000256" key="1">
    <source>
        <dbReference type="ARBA" id="ARBA00004939"/>
    </source>
</evidence>
<gene>
    <name evidence="7 9" type="primary">tpiA</name>
    <name evidence="9" type="ORF">QWZ03_07535</name>
</gene>
<sequence>MMRKQVVGNWKMNGSAAVMGEVLDQLSVERFSADVSVCVPAPYLSAAVDRLAASPIRVGAQNVSEYGDGAYTGEVSARMLKDVGCSLAIVGHSERRRYFAETDAAVITKLARLLEVGLFGVFCVGETLAERDSGGAEARIESQLAQLHTLMARGAGAERFCVAYEPVWAIGTGRAASNEQISSMHEFIKRCLGPAYAVLYGGSVKASNAADIMALTAVDGVLVGGASLDAREFGAICRAAG</sequence>
<dbReference type="RefSeq" id="WP_290332151.1">
    <property type="nucleotide sequence ID" value="NZ_JAUFPU010000005.1"/>
</dbReference>
<evidence type="ECO:0000256" key="4">
    <source>
        <dbReference type="ARBA" id="ARBA00022490"/>
    </source>
</evidence>
<keyword evidence="5 7" id="KW-0324">Glycolysis</keyword>
<dbReference type="PROSITE" id="PS00171">
    <property type="entry name" value="TIM_1"/>
    <property type="match status" value="1"/>
</dbReference>
<comment type="caution">
    <text evidence="9">The sequence shown here is derived from an EMBL/GenBank/DDBJ whole genome shotgun (WGS) entry which is preliminary data.</text>
</comment>
<evidence type="ECO:0000256" key="6">
    <source>
        <dbReference type="ARBA" id="ARBA00023235"/>
    </source>
</evidence>
<comment type="pathway">
    <text evidence="7 8">Carbohydrate biosynthesis; gluconeogenesis.</text>
</comment>
<evidence type="ECO:0000256" key="2">
    <source>
        <dbReference type="ARBA" id="ARBA00007422"/>
    </source>
</evidence>
<comment type="subcellular location">
    <subcellularLocation>
        <location evidence="7 8">Cytoplasm</location>
    </subcellularLocation>
</comment>
<dbReference type="CDD" id="cd00311">
    <property type="entry name" value="TIM"/>
    <property type="match status" value="1"/>
</dbReference>
<dbReference type="InterPro" id="IPR013785">
    <property type="entry name" value="Aldolase_TIM"/>
</dbReference>
<dbReference type="InterPro" id="IPR035990">
    <property type="entry name" value="TIM_sf"/>
</dbReference>
<feature type="binding site" evidence="7">
    <location>
        <begin position="9"/>
        <end position="11"/>
    </location>
    <ligand>
        <name>substrate</name>
    </ligand>
</feature>
<dbReference type="EMBL" id="JAUFPU010000005">
    <property type="protein sequence ID" value="MDN3576614.1"/>
    <property type="molecule type" value="Genomic_DNA"/>
</dbReference>
<dbReference type="InterPro" id="IPR020861">
    <property type="entry name" value="Triosephosphate_isomerase_AS"/>
</dbReference>
<reference evidence="9" key="1">
    <citation type="journal article" date="2014" name="Int. J. Syst. Evol. Microbiol.">
        <title>Complete genome of a new Firmicutes species belonging to the dominant human colonic microbiota ('Ruminococcus bicirculans') reveals two chromosomes and a selective capacity to utilize plant glucans.</title>
        <authorList>
            <consortium name="NISC Comparative Sequencing Program"/>
            <person name="Wegmann U."/>
            <person name="Louis P."/>
            <person name="Goesmann A."/>
            <person name="Henrissat B."/>
            <person name="Duncan S.H."/>
            <person name="Flint H.J."/>
        </authorList>
    </citation>
    <scope>NUCLEOTIDE SEQUENCE</scope>
    <source>
        <strain evidence="9">CECT 7703</strain>
    </source>
</reference>
<feature type="binding site" evidence="7">
    <location>
        <begin position="224"/>
        <end position="225"/>
    </location>
    <ligand>
        <name>substrate</name>
    </ligand>
</feature>
<dbReference type="HAMAP" id="MF_00147_B">
    <property type="entry name" value="TIM_B"/>
    <property type="match status" value="1"/>
</dbReference>
<protein>
    <recommendedName>
        <fullName evidence="7 8">Triosephosphate isomerase</fullName>
        <shortName evidence="7">TIM</shortName>
        <shortName evidence="7">TPI</shortName>
        <ecNumber evidence="7 8">5.3.1.1</ecNumber>
    </recommendedName>
    <alternativeName>
        <fullName evidence="7">Triose-phosphate isomerase</fullName>
    </alternativeName>
</protein>
<evidence type="ECO:0000256" key="3">
    <source>
        <dbReference type="ARBA" id="ARBA00022432"/>
    </source>
</evidence>
<dbReference type="InterPro" id="IPR000652">
    <property type="entry name" value="Triosephosphate_isomerase"/>
</dbReference>
<dbReference type="Pfam" id="PF00121">
    <property type="entry name" value="TIM"/>
    <property type="match status" value="1"/>
</dbReference>
<keyword evidence="10" id="KW-1185">Reference proteome</keyword>
<comment type="catalytic activity">
    <reaction evidence="7 8">
        <text>D-glyceraldehyde 3-phosphate = dihydroxyacetone phosphate</text>
        <dbReference type="Rhea" id="RHEA:18585"/>
        <dbReference type="ChEBI" id="CHEBI:57642"/>
        <dbReference type="ChEBI" id="CHEBI:59776"/>
        <dbReference type="EC" id="5.3.1.1"/>
    </reaction>
</comment>
<reference evidence="9" key="2">
    <citation type="submission" date="2023-06" db="EMBL/GenBank/DDBJ databases">
        <authorList>
            <person name="Lucena T."/>
            <person name="Sun Q."/>
        </authorList>
    </citation>
    <scope>NUCLEOTIDE SEQUENCE</scope>
    <source>
        <strain evidence="9">CECT 7703</strain>
    </source>
</reference>
<keyword evidence="3 7" id="KW-0312">Gluconeogenesis</keyword>
<dbReference type="Gene3D" id="3.20.20.70">
    <property type="entry name" value="Aldolase class I"/>
    <property type="match status" value="1"/>
</dbReference>
<feature type="active site" description="Proton acceptor" evidence="7">
    <location>
        <position position="165"/>
    </location>
</feature>
<dbReference type="EC" id="5.3.1.1" evidence="7 8"/>
<evidence type="ECO:0000313" key="10">
    <source>
        <dbReference type="Proteomes" id="UP001180081"/>
    </source>
</evidence>
<keyword evidence="6 7" id="KW-0413">Isomerase</keyword>
<evidence type="ECO:0000256" key="5">
    <source>
        <dbReference type="ARBA" id="ARBA00023152"/>
    </source>
</evidence>
<comment type="pathway">
    <text evidence="1">Carbohydrate metabolism; erythritol degradation.</text>
</comment>